<gene>
    <name evidence="1" type="ORF">A6R68_03511</name>
</gene>
<sequence>MGLFCSDRLRSSAMLSSANPLWQPLAERWEMQERHQTMVLAPEVNLHFRGKDFFHPGNLYHSLHQGRTQMVDERIWGIVSRKLLPAGC</sequence>
<dbReference type="EMBL" id="LZPO01076399">
    <property type="protein sequence ID" value="OBS67946.1"/>
    <property type="molecule type" value="Genomic_DNA"/>
</dbReference>
<dbReference type="AlphaFoldDB" id="A0A1A6GP24"/>
<evidence type="ECO:0000313" key="2">
    <source>
        <dbReference type="Proteomes" id="UP000092124"/>
    </source>
</evidence>
<organism evidence="1 2">
    <name type="scientific">Neotoma lepida</name>
    <name type="common">Desert woodrat</name>
    <dbReference type="NCBI Taxonomy" id="56216"/>
    <lineage>
        <taxon>Eukaryota</taxon>
        <taxon>Metazoa</taxon>
        <taxon>Chordata</taxon>
        <taxon>Craniata</taxon>
        <taxon>Vertebrata</taxon>
        <taxon>Euteleostomi</taxon>
        <taxon>Mammalia</taxon>
        <taxon>Eutheria</taxon>
        <taxon>Euarchontoglires</taxon>
        <taxon>Glires</taxon>
        <taxon>Rodentia</taxon>
        <taxon>Myomorpha</taxon>
        <taxon>Muroidea</taxon>
        <taxon>Cricetidae</taxon>
        <taxon>Neotominae</taxon>
        <taxon>Neotoma</taxon>
    </lineage>
</organism>
<reference evidence="1 2" key="1">
    <citation type="submission" date="2016-06" db="EMBL/GenBank/DDBJ databases">
        <title>The Draft Genome Sequence and Annotation of the Desert Woodrat Neotoma lepida.</title>
        <authorList>
            <person name="Campbell M."/>
            <person name="Oakeson K.F."/>
            <person name="Yandell M."/>
            <person name="Halpert J.R."/>
            <person name="Dearing D."/>
        </authorList>
    </citation>
    <scope>NUCLEOTIDE SEQUENCE [LARGE SCALE GENOMIC DNA]</scope>
    <source>
        <strain evidence="1">417</strain>
        <tissue evidence="1">Liver</tissue>
    </source>
</reference>
<keyword evidence="2" id="KW-1185">Reference proteome</keyword>
<accession>A0A1A6GP24</accession>
<evidence type="ECO:0000313" key="1">
    <source>
        <dbReference type="EMBL" id="OBS67946.1"/>
    </source>
</evidence>
<protein>
    <submittedName>
        <fullName evidence="1">Uncharacterized protein</fullName>
    </submittedName>
</protein>
<name>A0A1A6GP24_NEOLE</name>
<comment type="caution">
    <text evidence="1">The sequence shown here is derived from an EMBL/GenBank/DDBJ whole genome shotgun (WGS) entry which is preliminary data.</text>
</comment>
<dbReference type="Proteomes" id="UP000092124">
    <property type="component" value="Unassembled WGS sequence"/>
</dbReference>
<proteinExistence type="predicted"/>